<dbReference type="NCBIfam" id="TIGR03002">
    <property type="entry name" value="outer_YhbN_LptA"/>
    <property type="match status" value="1"/>
</dbReference>
<dbReference type="Pfam" id="PF03968">
    <property type="entry name" value="LptD_N"/>
    <property type="match status" value="1"/>
</dbReference>
<dbReference type="PANTHER" id="PTHR36504">
    <property type="entry name" value="LIPOPOLYSACCHARIDE EXPORT SYSTEM PROTEIN LPTA"/>
    <property type="match status" value="1"/>
</dbReference>
<evidence type="ECO:0000256" key="2">
    <source>
        <dbReference type="ARBA" id="ARBA00022729"/>
    </source>
</evidence>
<comment type="similarity">
    <text evidence="4">Belongs to the LptA family.</text>
</comment>
<comment type="subcellular location">
    <subcellularLocation>
        <location evidence="4">Periplasm</location>
    </subcellularLocation>
</comment>
<evidence type="ECO:0000256" key="4">
    <source>
        <dbReference type="HAMAP-Rule" id="MF_01914"/>
    </source>
</evidence>
<protein>
    <recommendedName>
        <fullName evidence="4">Lipopolysaccharide export system protein LptA</fullName>
    </recommendedName>
</protein>
<feature type="chain" id="PRO_5019592692" description="Lipopolysaccharide export system protein LptA" evidence="4">
    <location>
        <begin position="26"/>
        <end position="182"/>
    </location>
</feature>
<feature type="region of interest" description="Disordered" evidence="5">
    <location>
        <begin position="162"/>
        <end position="182"/>
    </location>
</feature>
<evidence type="ECO:0000256" key="1">
    <source>
        <dbReference type="ARBA" id="ARBA00022448"/>
    </source>
</evidence>
<feature type="domain" description="Organic solvent tolerance-like N-terminal" evidence="6">
    <location>
        <begin position="45"/>
        <end position="157"/>
    </location>
</feature>
<dbReference type="InterPro" id="IPR052037">
    <property type="entry name" value="LPS_export_LptA"/>
</dbReference>
<dbReference type="GO" id="GO:0001530">
    <property type="term" value="F:lipopolysaccharide binding"/>
    <property type="evidence" value="ECO:0007669"/>
    <property type="project" value="InterPro"/>
</dbReference>
<feature type="signal peptide" evidence="4">
    <location>
        <begin position="1"/>
        <end position="25"/>
    </location>
</feature>
<evidence type="ECO:0000313" key="8">
    <source>
        <dbReference type="Proteomes" id="UP000288405"/>
    </source>
</evidence>
<dbReference type="GO" id="GO:0015920">
    <property type="term" value="P:lipopolysaccharide transport"/>
    <property type="evidence" value="ECO:0007669"/>
    <property type="project" value="UniProtKB-UniRule"/>
</dbReference>
<evidence type="ECO:0000313" key="7">
    <source>
        <dbReference type="EMBL" id="RUO33450.1"/>
    </source>
</evidence>
<dbReference type="GO" id="GO:0043165">
    <property type="term" value="P:Gram-negative-bacterium-type cell outer membrane assembly"/>
    <property type="evidence" value="ECO:0007669"/>
    <property type="project" value="UniProtKB-UniRule"/>
</dbReference>
<dbReference type="EMBL" id="PIPM01000005">
    <property type="protein sequence ID" value="RUO33450.1"/>
    <property type="molecule type" value="Genomic_DNA"/>
</dbReference>
<dbReference type="InterPro" id="IPR014340">
    <property type="entry name" value="LptA"/>
</dbReference>
<dbReference type="GO" id="GO:0030288">
    <property type="term" value="C:outer membrane-bounded periplasmic space"/>
    <property type="evidence" value="ECO:0007669"/>
    <property type="project" value="TreeGrafter"/>
</dbReference>
<dbReference type="Gene3D" id="2.60.450.10">
    <property type="entry name" value="Lipopolysaccharide (LPS) transport protein A like domain"/>
    <property type="match status" value="1"/>
</dbReference>
<keyword evidence="1 4" id="KW-0813">Transport</keyword>
<gene>
    <name evidence="4 7" type="primary">lptA</name>
    <name evidence="7" type="ORF">CWE11_06295</name>
</gene>
<sequence length="182" mass="19939" precursor="true">MLKRFFILALALSSAAVITASLSLADDTSGNQPSGFRADFEQPVQILADNDLLDLQQSIYRATGNVRINQGSLRITADELEVTGFDSRGEEPEIFSLRGAPATYQQEIEPGLVVNAQAASILYDSTGGILTLQGAAELRQDGSLVRAERIVYNIETQQVTSDRGEEQVETIFRPRPRQQNQP</sequence>
<keyword evidence="8" id="KW-1185">Reference proteome</keyword>
<dbReference type="AlphaFoldDB" id="A0A432WI28"/>
<dbReference type="HAMAP" id="MF_01914">
    <property type="entry name" value="LPS_assembly_LptA"/>
    <property type="match status" value="1"/>
</dbReference>
<dbReference type="InterPro" id="IPR005653">
    <property type="entry name" value="OstA-like_N"/>
</dbReference>
<proteinExistence type="inferred from homology"/>
<reference evidence="7 8" key="1">
    <citation type="journal article" date="2011" name="Front. Microbiol.">
        <title>Genomic signatures of strain selection and enhancement in Bacillus atrophaeus var. globigii, a historical biowarfare simulant.</title>
        <authorList>
            <person name="Gibbons H.S."/>
            <person name="Broomall S.M."/>
            <person name="McNew L.A."/>
            <person name="Daligault H."/>
            <person name="Chapman C."/>
            <person name="Bruce D."/>
            <person name="Karavis M."/>
            <person name="Krepps M."/>
            <person name="McGregor P.A."/>
            <person name="Hong C."/>
            <person name="Park K.H."/>
            <person name="Akmal A."/>
            <person name="Feldman A."/>
            <person name="Lin J.S."/>
            <person name="Chang W.E."/>
            <person name="Higgs B.W."/>
            <person name="Demirev P."/>
            <person name="Lindquist J."/>
            <person name="Liem A."/>
            <person name="Fochler E."/>
            <person name="Read T.D."/>
            <person name="Tapia R."/>
            <person name="Johnson S."/>
            <person name="Bishop-Lilly K.A."/>
            <person name="Detter C."/>
            <person name="Han C."/>
            <person name="Sozhamannan S."/>
            <person name="Rosenzweig C.N."/>
            <person name="Skowronski E.W."/>
        </authorList>
    </citation>
    <scope>NUCLEOTIDE SEQUENCE [LARGE SCALE GENOMIC DNA]</scope>
    <source>
        <strain evidence="7 8">GYP-17</strain>
    </source>
</reference>
<evidence type="ECO:0000256" key="5">
    <source>
        <dbReference type="SAM" id="MobiDB-lite"/>
    </source>
</evidence>
<evidence type="ECO:0000256" key="3">
    <source>
        <dbReference type="ARBA" id="ARBA00022764"/>
    </source>
</evidence>
<comment type="subunit">
    <text evidence="4">Component of the lipopolysaccharide transport and assembly complex.</text>
</comment>
<evidence type="ECO:0000259" key="6">
    <source>
        <dbReference type="Pfam" id="PF03968"/>
    </source>
</evidence>
<name>A0A432WI28_9GAMM</name>
<dbReference type="PANTHER" id="PTHR36504:SF1">
    <property type="entry name" value="LIPOPOLYSACCHARIDE EXPORT SYSTEM PROTEIN LPTA"/>
    <property type="match status" value="1"/>
</dbReference>
<accession>A0A432WI28</accession>
<dbReference type="RefSeq" id="WP_126776759.1">
    <property type="nucleotide sequence ID" value="NZ_PIPM01000005.1"/>
</dbReference>
<dbReference type="Proteomes" id="UP000288405">
    <property type="component" value="Unassembled WGS sequence"/>
</dbReference>
<organism evidence="7 8">
    <name type="scientific">Aliidiomarina sanyensis</name>
    <dbReference type="NCBI Taxonomy" id="1249555"/>
    <lineage>
        <taxon>Bacteria</taxon>
        <taxon>Pseudomonadati</taxon>
        <taxon>Pseudomonadota</taxon>
        <taxon>Gammaproteobacteria</taxon>
        <taxon>Alteromonadales</taxon>
        <taxon>Idiomarinaceae</taxon>
        <taxon>Aliidiomarina</taxon>
    </lineage>
</organism>
<keyword evidence="3 4" id="KW-0574">Periplasm</keyword>
<comment type="function">
    <text evidence="4">Involved in the assembly of lipopolysaccharide (LPS). Required for the translocation of LPS from the inner membrane to the outer membrane. May form a bridge between the inner membrane and the outer membrane, via interactions with LptC and LptD, thereby facilitating LPS transfer across the periplasm.</text>
</comment>
<dbReference type="GO" id="GO:0017089">
    <property type="term" value="F:glycolipid transfer activity"/>
    <property type="evidence" value="ECO:0007669"/>
    <property type="project" value="TreeGrafter"/>
</dbReference>
<dbReference type="GO" id="GO:0009279">
    <property type="term" value="C:cell outer membrane"/>
    <property type="evidence" value="ECO:0007669"/>
    <property type="project" value="TreeGrafter"/>
</dbReference>
<dbReference type="OrthoDB" id="5599500at2"/>
<keyword evidence="2 4" id="KW-0732">Signal</keyword>
<comment type="caution">
    <text evidence="7">The sequence shown here is derived from an EMBL/GenBank/DDBJ whole genome shotgun (WGS) entry which is preliminary data.</text>
</comment>